<evidence type="ECO:0000256" key="1">
    <source>
        <dbReference type="SAM" id="MobiDB-lite"/>
    </source>
</evidence>
<accession>A0A8H7YD13</accession>
<comment type="caution">
    <text evidence="2">The sequence shown here is derived from an EMBL/GenBank/DDBJ whole genome shotgun (WGS) entry which is preliminary data.</text>
</comment>
<dbReference type="AlphaFoldDB" id="A0A8H7YD13"/>
<organism evidence="2 3">
    <name type="scientific">Ajellomyces capsulatus</name>
    <name type="common">Darling's disease fungus</name>
    <name type="synonym">Histoplasma capsulatum</name>
    <dbReference type="NCBI Taxonomy" id="5037"/>
    <lineage>
        <taxon>Eukaryota</taxon>
        <taxon>Fungi</taxon>
        <taxon>Dikarya</taxon>
        <taxon>Ascomycota</taxon>
        <taxon>Pezizomycotina</taxon>
        <taxon>Eurotiomycetes</taxon>
        <taxon>Eurotiomycetidae</taxon>
        <taxon>Onygenales</taxon>
        <taxon>Ajellomycetaceae</taxon>
        <taxon>Histoplasma</taxon>
    </lineage>
</organism>
<dbReference type="VEuPathDB" id="FungiDB:I7I52_11412"/>
<evidence type="ECO:0000313" key="3">
    <source>
        <dbReference type="Proteomes" id="UP000670092"/>
    </source>
</evidence>
<reference evidence="2 3" key="1">
    <citation type="submission" date="2021-01" db="EMBL/GenBank/DDBJ databases">
        <title>Chromosome-level genome assembly of a human fungal pathogen reveals clustering of transcriptionally co-regulated genes.</title>
        <authorList>
            <person name="Voorhies M."/>
            <person name="Cohen S."/>
            <person name="Shea T.P."/>
            <person name="Petrus S."/>
            <person name="Munoz J.F."/>
            <person name="Poplawski S."/>
            <person name="Goldman W.E."/>
            <person name="Michael T."/>
            <person name="Cuomo C.A."/>
            <person name="Sil A."/>
            <person name="Beyhan S."/>
        </authorList>
    </citation>
    <scope>NUCLEOTIDE SEQUENCE [LARGE SCALE GENOMIC DNA]</scope>
    <source>
        <strain evidence="2 3">G184AR</strain>
    </source>
</reference>
<feature type="compositionally biased region" description="Basic and acidic residues" evidence="1">
    <location>
        <begin position="1"/>
        <end position="14"/>
    </location>
</feature>
<protein>
    <submittedName>
        <fullName evidence="2">Uncharacterized protein</fullName>
    </submittedName>
</protein>
<dbReference type="EMBL" id="JAEVHI010000007">
    <property type="protein sequence ID" value="KAG5287595.1"/>
    <property type="molecule type" value="Genomic_DNA"/>
</dbReference>
<evidence type="ECO:0000313" key="2">
    <source>
        <dbReference type="EMBL" id="KAG5287595.1"/>
    </source>
</evidence>
<feature type="region of interest" description="Disordered" evidence="1">
    <location>
        <begin position="1"/>
        <end position="76"/>
    </location>
</feature>
<proteinExistence type="predicted"/>
<name>A0A8H7YD13_AJECA</name>
<dbReference type="Proteomes" id="UP000670092">
    <property type="component" value="Unassembled WGS sequence"/>
</dbReference>
<gene>
    <name evidence="2" type="ORF">I7I52_11412</name>
</gene>
<sequence>MKGKKKETQAEKGWKWKKGGKPTARAAARKQNKIGDQIEKKKTPMGYRRDGLQIIERKEHKRKNKDGEKYDTSASGNPVYECTVEINNTIEEDRG</sequence>
<feature type="compositionally biased region" description="Basic and acidic residues" evidence="1">
    <location>
        <begin position="36"/>
        <end position="58"/>
    </location>
</feature>